<feature type="region of interest" description="Disordered" evidence="3">
    <location>
        <begin position="41"/>
        <end position="62"/>
    </location>
</feature>
<accession>A0AAV2QAF7</accession>
<keyword evidence="4" id="KW-0472">Membrane</keyword>
<feature type="compositionally biased region" description="Low complexity" evidence="3">
    <location>
        <begin position="52"/>
        <end position="62"/>
    </location>
</feature>
<dbReference type="PANTHER" id="PTHR13234">
    <property type="entry name" value="GAMMA-INTERFERON INDUCIBLE LYSOSOMAL THIOL REDUCTASE GILT"/>
    <property type="match status" value="1"/>
</dbReference>
<comment type="similarity">
    <text evidence="1">Belongs to the GILT family.</text>
</comment>
<evidence type="ECO:0000313" key="5">
    <source>
        <dbReference type="EMBL" id="CAL4072943.1"/>
    </source>
</evidence>
<reference evidence="5 6" key="1">
    <citation type="submission" date="2024-05" db="EMBL/GenBank/DDBJ databases">
        <authorList>
            <person name="Wallberg A."/>
        </authorList>
    </citation>
    <scope>NUCLEOTIDE SEQUENCE [LARGE SCALE GENOMIC DNA]</scope>
</reference>
<evidence type="ECO:0008006" key="7">
    <source>
        <dbReference type="Google" id="ProtNLM"/>
    </source>
</evidence>
<organism evidence="5 6">
    <name type="scientific">Meganyctiphanes norvegica</name>
    <name type="common">Northern krill</name>
    <name type="synonym">Thysanopoda norvegica</name>
    <dbReference type="NCBI Taxonomy" id="48144"/>
    <lineage>
        <taxon>Eukaryota</taxon>
        <taxon>Metazoa</taxon>
        <taxon>Ecdysozoa</taxon>
        <taxon>Arthropoda</taxon>
        <taxon>Crustacea</taxon>
        <taxon>Multicrustacea</taxon>
        <taxon>Malacostraca</taxon>
        <taxon>Eumalacostraca</taxon>
        <taxon>Eucarida</taxon>
        <taxon>Euphausiacea</taxon>
        <taxon>Euphausiidae</taxon>
        <taxon>Meganyctiphanes</taxon>
    </lineage>
</organism>
<gene>
    <name evidence="5" type="ORF">MNOR_LOCUS8974</name>
</gene>
<evidence type="ECO:0000313" key="6">
    <source>
        <dbReference type="Proteomes" id="UP001497623"/>
    </source>
</evidence>
<dbReference type="EMBL" id="CAXKWB010004249">
    <property type="protein sequence ID" value="CAL4072943.1"/>
    <property type="molecule type" value="Genomic_DNA"/>
</dbReference>
<keyword evidence="4" id="KW-0812">Transmembrane</keyword>
<evidence type="ECO:0000256" key="2">
    <source>
        <dbReference type="ARBA" id="ARBA00023180"/>
    </source>
</evidence>
<evidence type="ECO:0000256" key="1">
    <source>
        <dbReference type="ARBA" id="ARBA00005679"/>
    </source>
</evidence>
<dbReference type="Pfam" id="PF03227">
    <property type="entry name" value="GILT"/>
    <property type="match status" value="1"/>
</dbReference>
<dbReference type="AlphaFoldDB" id="A0AAV2QAF7"/>
<proteinExistence type="inferred from homology"/>
<dbReference type="GO" id="GO:0016671">
    <property type="term" value="F:oxidoreductase activity, acting on a sulfur group of donors, disulfide as acceptor"/>
    <property type="evidence" value="ECO:0007669"/>
    <property type="project" value="InterPro"/>
</dbReference>
<comment type="caution">
    <text evidence="5">The sequence shown here is derived from an EMBL/GenBank/DDBJ whole genome shotgun (WGS) entry which is preliminary data.</text>
</comment>
<feature type="transmembrane region" description="Helical" evidence="4">
    <location>
        <begin position="7"/>
        <end position="25"/>
    </location>
</feature>
<sequence length="263" mass="29236">MDMGGGRLIRVLIVALTLIVIWKIWEFSALGPAAPPLELVEGAREGSGGNKVPQPQAQPVQQVQADDNRLLKDELEVPVSRLLRVEVFYEALCPDSRSFVMKQLLPAYTALSDIMDVHIVPYGKATTKKDSTGEYVFHCQHGPVECEANRIHACVSNAVQDKAKVLNIVSCMIDRNSNPPKIGQFCVEKFGVAWSDVERCVKSKKGDEILRHMGELTHSLKPQVSFIPTITIDGSQDDQRLILRSFQKVLCSRYKGPKPENCP</sequence>
<keyword evidence="6" id="KW-1185">Reference proteome</keyword>
<keyword evidence="4" id="KW-1133">Transmembrane helix</keyword>
<dbReference type="Proteomes" id="UP001497623">
    <property type="component" value="Unassembled WGS sequence"/>
</dbReference>
<evidence type="ECO:0000256" key="4">
    <source>
        <dbReference type="SAM" id="Phobius"/>
    </source>
</evidence>
<dbReference type="InterPro" id="IPR004911">
    <property type="entry name" value="Interferon-induced_GILT"/>
</dbReference>
<evidence type="ECO:0000256" key="3">
    <source>
        <dbReference type="SAM" id="MobiDB-lite"/>
    </source>
</evidence>
<keyword evidence="2" id="KW-0325">Glycoprotein</keyword>
<dbReference type="PANTHER" id="PTHR13234:SF71">
    <property type="entry name" value="GAMMA-INTERFERON-INDUCIBLE LYSOSOMAL THIOL REDUCTASE-LIKE PROTEIN"/>
    <property type="match status" value="1"/>
</dbReference>
<protein>
    <recommendedName>
        <fullName evidence="7">Gamma-interferon-inducible lysosomal thiol reductase</fullName>
    </recommendedName>
</protein>
<name>A0AAV2QAF7_MEGNR</name>